<evidence type="ECO:0000313" key="2">
    <source>
        <dbReference type="EMBL" id="ACJ27105.1"/>
    </source>
</evidence>
<keyword evidence="3" id="KW-1185">Reference proteome</keyword>
<dbReference type="EMBL" id="CP000472">
    <property type="protein sequence ID" value="ACJ27105.1"/>
    <property type="molecule type" value="Genomic_DNA"/>
</dbReference>
<proteinExistence type="predicted"/>
<dbReference type="RefSeq" id="WP_020910488.1">
    <property type="nucleotide sequence ID" value="NC_011566.1"/>
</dbReference>
<name>B8CHH9_SHEPW</name>
<dbReference type="KEGG" id="swp:swp_0265"/>
<dbReference type="eggNOG" id="ENOG5032RAU">
    <property type="taxonomic scope" value="Bacteria"/>
</dbReference>
<feature type="transmembrane region" description="Helical" evidence="1">
    <location>
        <begin position="115"/>
        <end position="137"/>
    </location>
</feature>
<gene>
    <name evidence="2" type="ordered locus">swp_0265</name>
</gene>
<dbReference type="OrthoDB" id="6228646at2"/>
<evidence type="ECO:0000256" key="1">
    <source>
        <dbReference type="SAM" id="Phobius"/>
    </source>
</evidence>
<dbReference type="HOGENOM" id="CLU_1894765_0_0_6"/>
<protein>
    <recommendedName>
        <fullName evidence="4">Orphan protein</fullName>
    </recommendedName>
</protein>
<keyword evidence="1" id="KW-0472">Membrane</keyword>
<accession>B8CHH9</accession>
<reference evidence="2 3" key="1">
    <citation type="journal article" date="2008" name="PLoS ONE">
        <title>Environmental adaptation: genomic analysis of the piezotolerant and psychrotolerant deep-sea iron reducing bacterium Shewanella piezotolerans WP3.</title>
        <authorList>
            <person name="Wang F."/>
            <person name="Wang J."/>
            <person name="Jian H."/>
            <person name="Zhang B."/>
            <person name="Li S."/>
            <person name="Wang F."/>
            <person name="Zeng X."/>
            <person name="Gao L."/>
            <person name="Bartlett D.H."/>
            <person name="Yu J."/>
            <person name="Hu S."/>
            <person name="Xiao X."/>
        </authorList>
    </citation>
    <scope>NUCLEOTIDE SEQUENCE [LARGE SCALE GENOMIC DNA]</scope>
    <source>
        <strain evidence="3">WP3 / JCM 13877</strain>
    </source>
</reference>
<dbReference type="STRING" id="225849.swp_0265"/>
<dbReference type="AlphaFoldDB" id="B8CHH9"/>
<dbReference type="Proteomes" id="UP000000753">
    <property type="component" value="Chromosome"/>
</dbReference>
<keyword evidence="1" id="KW-1133">Transmembrane helix</keyword>
<evidence type="ECO:0000313" key="3">
    <source>
        <dbReference type="Proteomes" id="UP000000753"/>
    </source>
</evidence>
<organism evidence="2 3">
    <name type="scientific">Shewanella piezotolerans (strain WP3 / JCM 13877)</name>
    <dbReference type="NCBI Taxonomy" id="225849"/>
    <lineage>
        <taxon>Bacteria</taxon>
        <taxon>Pseudomonadati</taxon>
        <taxon>Pseudomonadota</taxon>
        <taxon>Gammaproteobacteria</taxon>
        <taxon>Alteromonadales</taxon>
        <taxon>Shewanellaceae</taxon>
        <taxon>Shewanella</taxon>
    </lineage>
</organism>
<keyword evidence="1" id="KW-0812">Transmembrane</keyword>
<evidence type="ECO:0008006" key="4">
    <source>
        <dbReference type="Google" id="ProtNLM"/>
    </source>
</evidence>
<sequence>MENSMTRHKMDTTMDMPTITNGYWYYFEDAGVRVTAHGSGYSGQETVYVNDEVVSDKRNLGMKSSHEFCHLGNDYEVRFQVTNLLTATVACALYKNGEHVTTETKAYRNMDGKSALKLISLFFVAGLVFGGAAAWLAHQFIG</sequence>